<name>A0ACC1Y514_MELAZ</name>
<gene>
    <name evidence="1" type="ORF">OWV82_010446</name>
</gene>
<accession>A0ACC1Y514</accession>
<protein>
    <submittedName>
        <fullName evidence="1">Uncharacterized protein</fullName>
    </submittedName>
</protein>
<dbReference type="Proteomes" id="UP001164539">
    <property type="component" value="Chromosome 5"/>
</dbReference>
<keyword evidence="2" id="KW-1185">Reference proteome</keyword>
<reference evidence="1 2" key="1">
    <citation type="journal article" date="2023" name="Science">
        <title>Complex scaffold remodeling in plant triterpene biosynthesis.</title>
        <authorList>
            <person name="De La Pena R."/>
            <person name="Hodgson H."/>
            <person name="Liu J.C."/>
            <person name="Stephenson M.J."/>
            <person name="Martin A.C."/>
            <person name="Owen C."/>
            <person name="Harkess A."/>
            <person name="Leebens-Mack J."/>
            <person name="Jimenez L.E."/>
            <person name="Osbourn A."/>
            <person name="Sattely E.S."/>
        </authorList>
    </citation>
    <scope>NUCLEOTIDE SEQUENCE [LARGE SCALE GENOMIC DNA]</scope>
    <source>
        <strain evidence="2">cv. JPN11</strain>
        <tissue evidence="1">Leaf</tissue>
    </source>
</reference>
<proteinExistence type="predicted"/>
<organism evidence="1 2">
    <name type="scientific">Melia azedarach</name>
    <name type="common">Chinaberry tree</name>
    <dbReference type="NCBI Taxonomy" id="155640"/>
    <lineage>
        <taxon>Eukaryota</taxon>
        <taxon>Viridiplantae</taxon>
        <taxon>Streptophyta</taxon>
        <taxon>Embryophyta</taxon>
        <taxon>Tracheophyta</taxon>
        <taxon>Spermatophyta</taxon>
        <taxon>Magnoliopsida</taxon>
        <taxon>eudicotyledons</taxon>
        <taxon>Gunneridae</taxon>
        <taxon>Pentapetalae</taxon>
        <taxon>rosids</taxon>
        <taxon>malvids</taxon>
        <taxon>Sapindales</taxon>
        <taxon>Meliaceae</taxon>
        <taxon>Melia</taxon>
    </lineage>
</organism>
<evidence type="ECO:0000313" key="1">
    <source>
        <dbReference type="EMBL" id="KAJ4718810.1"/>
    </source>
</evidence>
<comment type="caution">
    <text evidence="1">The sequence shown here is derived from an EMBL/GenBank/DDBJ whole genome shotgun (WGS) entry which is preliminary data.</text>
</comment>
<dbReference type="EMBL" id="CM051398">
    <property type="protein sequence ID" value="KAJ4718810.1"/>
    <property type="molecule type" value="Genomic_DNA"/>
</dbReference>
<sequence length="84" mass="9698">MYSGTRIRDKFGISLRNRIRTSFIPKLFNERKSLTRVMTGTSLINLSWSGKQKTMKIRSLMTAAENEVWNMLPNCCSQRKGQAL</sequence>
<evidence type="ECO:0000313" key="2">
    <source>
        <dbReference type="Proteomes" id="UP001164539"/>
    </source>
</evidence>